<accession>A0A482VGN1</accession>
<reference evidence="1 2" key="1">
    <citation type="submission" date="2017-03" db="EMBL/GenBank/DDBJ databases">
        <title>Genome of the blue death feigning beetle - Asbolus verrucosus.</title>
        <authorList>
            <person name="Rider S.D."/>
        </authorList>
    </citation>
    <scope>NUCLEOTIDE SEQUENCE [LARGE SCALE GENOMIC DNA]</scope>
    <source>
        <strain evidence="1">Butters</strain>
        <tissue evidence="1">Head and leg muscle</tissue>
    </source>
</reference>
<dbReference type="AlphaFoldDB" id="A0A482VGN1"/>
<dbReference type="Proteomes" id="UP000292052">
    <property type="component" value="Unassembled WGS sequence"/>
</dbReference>
<dbReference type="EMBL" id="QDEB01100656">
    <property type="protein sequence ID" value="RZC32031.1"/>
    <property type="molecule type" value="Genomic_DNA"/>
</dbReference>
<keyword evidence="2" id="KW-1185">Reference proteome</keyword>
<gene>
    <name evidence="1" type="ORF">BDFB_014195</name>
</gene>
<dbReference type="OrthoDB" id="6670440at2759"/>
<protein>
    <submittedName>
        <fullName evidence="1">Uncharacterized protein</fullName>
    </submittedName>
</protein>
<evidence type="ECO:0000313" key="2">
    <source>
        <dbReference type="Proteomes" id="UP000292052"/>
    </source>
</evidence>
<comment type="caution">
    <text evidence="1">The sequence shown here is derived from an EMBL/GenBank/DDBJ whole genome shotgun (WGS) entry which is preliminary data.</text>
</comment>
<name>A0A482VGN1_ASBVE</name>
<sequence length="140" mass="16044">MAEANVNQMPCVDYNQETIAGAHQIFIENCLPEFFVANVEADKCPGKTLCRWMVAYKFRDIHRQYEGGRFAKELVRRFDAAKPQRTSILKPAITLRMNPNDGPCYIINYGIICNCEYNEIPYFVEGDDSPFYVSEIIMGA</sequence>
<organism evidence="1 2">
    <name type="scientific">Asbolus verrucosus</name>
    <name type="common">Desert ironclad beetle</name>
    <dbReference type="NCBI Taxonomy" id="1661398"/>
    <lineage>
        <taxon>Eukaryota</taxon>
        <taxon>Metazoa</taxon>
        <taxon>Ecdysozoa</taxon>
        <taxon>Arthropoda</taxon>
        <taxon>Hexapoda</taxon>
        <taxon>Insecta</taxon>
        <taxon>Pterygota</taxon>
        <taxon>Neoptera</taxon>
        <taxon>Endopterygota</taxon>
        <taxon>Coleoptera</taxon>
        <taxon>Polyphaga</taxon>
        <taxon>Cucujiformia</taxon>
        <taxon>Tenebrionidae</taxon>
        <taxon>Pimeliinae</taxon>
        <taxon>Asbolus</taxon>
    </lineage>
</organism>
<evidence type="ECO:0000313" key="1">
    <source>
        <dbReference type="EMBL" id="RZC32031.1"/>
    </source>
</evidence>
<proteinExistence type="predicted"/>